<accession>A0A6C0IXL2</accession>
<dbReference type="EMBL" id="MN740287">
    <property type="protein sequence ID" value="QHT98084.1"/>
    <property type="molecule type" value="Genomic_DNA"/>
</dbReference>
<proteinExistence type="predicted"/>
<reference evidence="1" key="1">
    <citation type="journal article" date="2020" name="Nature">
        <title>Giant virus diversity and host interactions through global metagenomics.</title>
        <authorList>
            <person name="Schulz F."/>
            <person name="Roux S."/>
            <person name="Paez-Espino D."/>
            <person name="Jungbluth S."/>
            <person name="Walsh D.A."/>
            <person name="Denef V.J."/>
            <person name="McMahon K.D."/>
            <person name="Konstantinidis K.T."/>
            <person name="Eloe-Fadrosh E.A."/>
            <person name="Kyrpides N.C."/>
            <person name="Woyke T."/>
        </authorList>
    </citation>
    <scope>NUCLEOTIDE SEQUENCE</scope>
    <source>
        <strain evidence="1">GVMAG-M-3300025626-8</strain>
    </source>
</reference>
<organism evidence="1">
    <name type="scientific">viral metagenome</name>
    <dbReference type="NCBI Taxonomy" id="1070528"/>
    <lineage>
        <taxon>unclassified sequences</taxon>
        <taxon>metagenomes</taxon>
        <taxon>organismal metagenomes</taxon>
    </lineage>
</organism>
<dbReference type="AlphaFoldDB" id="A0A6C0IXL2"/>
<sequence length="107" mass="12567">MDDVGEVGEASVIGRILDKMNGLHKKETSTKKYFRKSFPEEFHPRKHQLYISFTPNNDLFFRLRSQGVPVLTAYFLCEPANVTKLYRQLQEKECLQREDALFLIKNI</sequence>
<protein>
    <submittedName>
        <fullName evidence="1">Uncharacterized protein</fullName>
    </submittedName>
</protein>
<name>A0A6C0IXL2_9ZZZZ</name>
<evidence type="ECO:0000313" key="1">
    <source>
        <dbReference type="EMBL" id="QHT98084.1"/>
    </source>
</evidence>